<organism evidence="1 2">
    <name type="scientific">Candidatus Ornithospirochaeta avicola</name>
    <dbReference type="NCBI Taxonomy" id="2840896"/>
    <lineage>
        <taxon>Bacteria</taxon>
        <taxon>Pseudomonadati</taxon>
        <taxon>Spirochaetota</taxon>
        <taxon>Spirochaetia</taxon>
        <taxon>Spirochaetales</taxon>
        <taxon>Spirochaetaceae</taxon>
        <taxon>Spirochaetaceae incertae sedis</taxon>
        <taxon>Candidatus Ornithospirochaeta</taxon>
    </lineage>
</organism>
<name>A0A9D1TMX4_9SPIO</name>
<dbReference type="InterPro" id="IPR036249">
    <property type="entry name" value="Thioredoxin-like_sf"/>
</dbReference>
<evidence type="ECO:0000313" key="2">
    <source>
        <dbReference type="Proteomes" id="UP000823936"/>
    </source>
</evidence>
<protein>
    <submittedName>
        <fullName evidence="1">Uncharacterized protein</fullName>
    </submittedName>
</protein>
<dbReference type="Proteomes" id="UP000823936">
    <property type="component" value="Unassembled WGS sequence"/>
</dbReference>
<accession>A0A9D1TMX4</accession>
<gene>
    <name evidence="1" type="ORF">IAB12_04290</name>
</gene>
<proteinExistence type="predicted"/>
<dbReference type="CDD" id="cd02980">
    <property type="entry name" value="TRX_Fd_family"/>
    <property type="match status" value="1"/>
</dbReference>
<reference evidence="1" key="1">
    <citation type="journal article" date="2021" name="PeerJ">
        <title>Extensive microbial diversity within the chicken gut microbiome revealed by metagenomics and culture.</title>
        <authorList>
            <person name="Gilroy R."/>
            <person name="Ravi A."/>
            <person name="Getino M."/>
            <person name="Pursley I."/>
            <person name="Horton D.L."/>
            <person name="Alikhan N.F."/>
            <person name="Baker D."/>
            <person name="Gharbi K."/>
            <person name="Hall N."/>
            <person name="Watson M."/>
            <person name="Adriaenssens E.M."/>
            <person name="Foster-Nyarko E."/>
            <person name="Jarju S."/>
            <person name="Secka A."/>
            <person name="Antonio M."/>
            <person name="Oren A."/>
            <person name="Chaudhuri R.R."/>
            <person name="La Ragione R."/>
            <person name="Hildebrand F."/>
            <person name="Pallen M.J."/>
        </authorList>
    </citation>
    <scope>NUCLEOTIDE SEQUENCE</scope>
    <source>
        <strain evidence="1">Gambia11-129</strain>
    </source>
</reference>
<dbReference type="EMBL" id="DXHU01000016">
    <property type="protein sequence ID" value="HIV98982.1"/>
    <property type="molecule type" value="Genomic_DNA"/>
</dbReference>
<reference evidence="1" key="2">
    <citation type="submission" date="2021-04" db="EMBL/GenBank/DDBJ databases">
        <authorList>
            <person name="Gilroy R."/>
        </authorList>
    </citation>
    <scope>NUCLEOTIDE SEQUENCE</scope>
    <source>
        <strain evidence="1">Gambia11-129</strain>
    </source>
</reference>
<dbReference type="SUPFAM" id="SSF52833">
    <property type="entry name" value="Thioredoxin-like"/>
    <property type="match status" value="1"/>
</dbReference>
<dbReference type="AlphaFoldDB" id="A0A9D1TMX4"/>
<evidence type="ECO:0000313" key="1">
    <source>
        <dbReference type="EMBL" id="HIV98982.1"/>
    </source>
</evidence>
<sequence length="85" mass="9122">MKKSKVKVRICLGTACFVQGGADLLLYNDFLDPEILADCEIEGCSCLEQCKVGGGQAPFVEIDGKIYSGVTQDEFCKLLAEAVKG</sequence>
<comment type="caution">
    <text evidence="1">The sequence shown here is derived from an EMBL/GenBank/DDBJ whole genome shotgun (WGS) entry which is preliminary data.</text>
</comment>
<dbReference type="Gene3D" id="3.40.30.10">
    <property type="entry name" value="Glutaredoxin"/>
    <property type="match status" value="1"/>
</dbReference>